<keyword evidence="1" id="KW-0802">TPR repeat</keyword>
<feature type="signal peptide" evidence="2">
    <location>
        <begin position="1"/>
        <end position="26"/>
    </location>
</feature>
<reference evidence="4 5" key="1">
    <citation type="journal article" date="2019" name="Nat. Microbiol.">
        <title>Mediterranean grassland soil C-N compound turnover is dependent on rainfall and depth, and is mediated by genomically divergent microorganisms.</title>
        <authorList>
            <person name="Diamond S."/>
            <person name="Andeer P.F."/>
            <person name="Li Z."/>
            <person name="Crits-Christoph A."/>
            <person name="Burstein D."/>
            <person name="Anantharaman K."/>
            <person name="Lane K.R."/>
            <person name="Thomas B.C."/>
            <person name="Pan C."/>
            <person name="Northen T.R."/>
            <person name="Banfield J.F."/>
        </authorList>
    </citation>
    <scope>NUCLEOTIDE SEQUENCE [LARGE SCALE GENOMIC DNA]</scope>
    <source>
        <strain evidence="4">WS_11</strain>
    </source>
</reference>
<sequence>MRAPGRRGHVHAAALLIVAACVSGNAQPGVERSRTTHAATFVTLMGRDTISVEHVRDVAGGYVGELTTAKGIPWIRYRVWPGPKETVMRIDMDMTSMGGASPGDVPMPLLSARRGRDSIVITPAEGMPGMSPLRKRVPKSALLTMGYSMASLEQAIRCARELGHGEVAISLVEPMNGQVWNTTITQFSGGKVLMKTGPEEWAFECDRNGRIQRGRHSGDGGEFEVQRIEPGAPLGVNQTISIPDSAQQAALDARQSRWDRQDAVEREFRRVLESGQSPEQISSAIDPAIEELAARGGAFQAQLCVAAASSLRQRQDGLVAAERYAHRAVAYADAHDVLRYGNNGFLAARAASRRVLGEVQFSLGKTDSAVLVLRSAMAALPEYQEAALQRDLRISLGTLLEARGRFEEAITTLFEAVALDPNQDTVVAAPALHRLWKRQFGDDADLDARIKRALGRKWASAIGGGYGAPMRRPAPSWSLPDLAGRVRQSASLAGKPMVLVFWGGWSEASRPILRSAERWHRRRRALGIRVISMNWELPGPGPISVGLAKRLIASNGYRLPVLLDHDQAVFKSFEGEAYPQVFFVDRNGTVTRTVFGAAATLYDSLDAWAAELGRAVPR</sequence>
<dbReference type="PROSITE" id="PS51352">
    <property type="entry name" value="THIOREDOXIN_2"/>
    <property type="match status" value="1"/>
</dbReference>
<dbReference type="PANTHER" id="PTHR42852">
    <property type="entry name" value="THIOL:DISULFIDE INTERCHANGE PROTEIN DSBE"/>
    <property type="match status" value="1"/>
</dbReference>
<dbReference type="SMART" id="SM00028">
    <property type="entry name" value="TPR"/>
    <property type="match status" value="2"/>
</dbReference>
<dbReference type="SUPFAM" id="SSF52833">
    <property type="entry name" value="Thioredoxin-like"/>
    <property type="match status" value="1"/>
</dbReference>
<comment type="caution">
    <text evidence="4">The sequence shown here is derived from an EMBL/GenBank/DDBJ whole genome shotgun (WGS) entry which is preliminary data.</text>
</comment>
<dbReference type="InterPro" id="IPR011990">
    <property type="entry name" value="TPR-like_helical_dom_sf"/>
</dbReference>
<feature type="chain" id="PRO_5022135775" evidence="2">
    <location>
        <begin position="27"/>
        <end position="618"/>
    </location>
</feature>
<dbReference type="InterPro" id="IPR050553">
    <property type="entry name" value="Thioredoxin_ResA/DsbE_sf"/>
</dbReference>
<evidence type="ECO:0000259" key="3">
    <source>
        <dbReference type="PROSITE" id="PS51352"/>
    </source>
</evidence>
<dbReference type="InterPro" id="IPR036249">
    <property type="entry name" value="Thioredoxin-like_sf"/>
</dbReference>
<protein>
    <submittedName>
        <fullName evidence="4">Redoxin domain-containing protein</fullName>
    </submittedName>
</protein>
<evidence type="ECO:0000256" key="1">
    <source>
        <dbReference type="PROSITE-ProRule" id="PRU00339"/>
    </source>
</evidence>
<accession>A0A538U3U9</accession>
<dbReference type="EMBL" id="VBPB01000217">
    <property type="protein sequence ID" value="TMQ70572.1"/>
    <property type="molecule type" value="Genomic_DNA"/>
</dbReference>
<gene>
    <name evidence="4" type="ORF">E6K81_12280</name>
</gene>
<dbReference type="Gene3D" id="3.40.30.10">
    <property type="entry name" value="Glutaredoxin"/>
    <property type="match status" value="1"/>
</dbReference>
<dbReference type="Proteomes" id="UP000319771">
    <property type="component" value="Unassembled WGS sequence"/>
</dbReference>
<evidence type="ECO:0000256" key="2">
    <source>
        <dbReference type="SAM" id="SignalP"/>
    </source>
</evidence>
<dbReference type="PROSITE" id="PS50005">
    <property type="entry name" value="TPR"/>
    <property type="match status" value="1"/>
</dbReference>
<organism evidence="4 5">
    <name type="scientific">Eiseniibacteriota bacterium</name>
    <dbReference type="NCBI Taxonomy" id="2212470"/>
    <lineage>
        <taxon>Bacteria</taxon>
        <taxon>Candidatus Eiseniibacteriota</taxon>
    </lineage>
</organism>
<dbReference type="GO" id="GO:0016209">
    <property type="term" value="F:antioxidant activity"/>
    <property type="evidence" value="ECO:0007669"/>
    <property type="project" value="InterPro"/>
</dbReference>
<proteinExistence type="predicted"/>
<feature type="domain" description="Thioredoxin" evidence="3">
    <location>
        <begin position="468"/>
        <end position="614"/>
    </location>
</feature>
<dbReference type="InterPro" id="IPR000866">
    <property type="entry name" value="AhpC/TSA"/>
</dbReference>
<feature type="repeat" description="TPR" evidence="1">
    <location>
        <begin position="390"/>
        <end position="423"/>
    </location>
</feature>
<dbReference type="GO" id="GO:0006950">
    <property type="term" value="P:response to stress"/>
    <property type="evidence" value="ECO:0007669"/>
    <property type="project" value="UniProtKB-ARBA"/>
</dbReference>
<dbReference type="Gene3D" id="1.25.40.10">
    <property type="entry name" value="Tetratricopeptide repeat domain"/>
    <property type="match status" value="1"/>
</dbReference>
<dbReference type="CDD" id="cd02966">
    <property type="entry name" value="TlpA_like_family"/>
    <property type="match status" value="1"/>
</dbReference>
<name>A0A538U3U9_UNCEI</name>
<dbReference type="PROSITE" id="PS51257">
    <property type="entry name" value="PROKAR_LIPOPROTEIN"/>
    <property type="match status" value="1"/>
</dbReference>
<dbReference type="AlphaFoldDB" id="A0A538U3U9"/>
<dbReference type="GO" id="GO:0016491">
    <property type="term" value="F:oxidoreductase activity"/>
    <property type="evidence" value="ECO:0007669"/>
    <property type="project" value="InterPro"/>
</dbReference>
<evidence type="ECO:0000313" key="4">
    <source>
        <dbReference type="EMBL" id="TMQ70572.1"/>
    </source>
</evidence>
<evidence type="ECO:0000313" key="5">
    <source>
        <dbReference type="Proteomes" id="UP000319771"/>
    </source>
</evidence>
<dbReference type="Pfam" id="PF00578">
    <property type="entry name" value="AhpC-TSA"/>
    <property type="match status" value="1"/>
</dbReference>
<dbReference type="PANTHER" id="PTHR42852:SF13">
    <property type="entry name" value="PROTEIN DIPZ"/>
    <property type="match status" value="1"/>
</dbReference>
<dbReference type="InterPro" id="IPR019734">
    <property type="entry name" value="TPR_rpt"/>
</dbReference>
<dbReference type="InterPro" id="IPR013766">
    <property type="entry name" value="Thioredoxin_domain"/>
</dbReference>
<keyword evidence="2" id="KW-0732">Signal</keyword>
<dbReference type="SUPFAM" id="SSF48452">
    <property type="entry name" value="TPR-like"/>
    <property type="match status" value="1"/>
</dbReference>